<reference evidence="1 2" key="1">
    <citation type="submission" date="2019-02" db="EMBL/GenBank/DDBJ databases">
        <title>The genomic architecture of introgression among sibling species of bacteria.</title>
        <authorList>
            <person name="Cavassim M.I.A."/>
            <person name="Moeskjaer S."/>
            <person name="Moslemi C."/>
            <person name="Fields B."/>
            <person name="Bachmann A."/>
            <person name="Vilhjalmsson B."/>
            <person name="Schierup M.H."/>
            <person name="Young J.P.W."/>
            <person name="Andersen S.U."/>
        </authorList>
    </citation>
    <scope>NUCLEOTIDE SEQUENCE [LARGE SCALE GENOMIC DNA]</scope>
    <source>
        <strain evidence="1 2">SM145A</strain>
    </source>
</reference>
<dbReference type="EMBL" id="SIPC01000001">
    <property type="protein sequence ID" value="TAX72551.1"/>
    <property type="molecule type" value="Genomic_DNA"/>
</dbReference>
<protein>
    <submittedName>
        <fullName evidence="1">DNA-binding protein</fullName>
    </submittedName>
</protein>
<dbReference type="RefSeq" id="WP_130749922.1">
    <property type="nucleotide sequence ID" value="NZ_SIPC01000001.1"/>
</dbReference>
<proteinExistence type="predicted"/>
<name>A0A4Q8XZS3_RHILE</name>
<evidence type="ECO:0000313" key="2">
    <source>
        <dbReference type="Proteomes" id="UP000293652"/>
    </source>
</evidence>
<organism evidence="1 2">
    <name type="scientific">Rhizobium leguminosarum</name>
    <dbReference type="NCBI Taxonomy" id="384"/>
    <lineage>
        <taxon>Bacteria</taxon>
        <taxon>Pseudomonadati</taxon>
        <taxon>Pseudomonadota</taxon>
        <taxon>Alphaproteobacteria</taxon>
        <taxon>Hyphomicrobiales</taxon>
        <taxon>Rhizobiaceae</taxon>
        <taxon>Rhizobium/Agrobacterium group</taxon>
        <taxon>Rhizobium</taxon>
    </lineage>
</organism>
<dbReference type="Proteomes" id="UP000293652">
    <property type="component" value="Unassembled WGS sequence"/>
</dbReference>
<comment type="caution">
    <text evidence="1">The sequence shown here is derived from an EMBL/GenBank/DDBJ whole genome shotgun (WGS) entry which is preliminary data.</text>
</comment>
<dbReference type="AlphaFoldDB" id="A0A4Q8XZS3"/>
<accession>A0A4Q8XZS3</accession>
<dbReference type="GO" id="GO:0003677">
    <property type="term" value="F:DNA binding"/>
    <property type="evidence" value="ECO:0007669"/>
    <property type="project" value="UniProtKB-KW"/>
</dbReference>
<sequence>MSSEKFNTKEAATYIRKSASWLNKTRLTGVGPVYLKVGGSVLYLRSDLDQWLAGTRRTGVYAHCNDNVRAALTA</sequence>
<gene>
    <name evidence="1" type="ORF">ELI03_12740</name>
</gene>
<evidence type="ECO:0000313" key="1">
    <source>
        <dbReference type="EMBL" id="TAX72551.1"/>
    </source>
</evidence>
<keyword evidence="1" id="KW-0238">DNA-binding</keyword>